<dbReference type="EMBL" id="CAJPEV010001005">
    <property type="protein sequence ID" value="CAG0890077.1"/>
    <property type="molecule type" value="Genomic_DNA"/>
</dbReference>
<dbReference type="InterPro" id="IPR000718">
    <property type="entry name" value="Peptidase_M13"/>
</dbReference>
<proteinExistence type="predicted"/>
<dbReference type="GO" id="GO:0016485">
    <property type="term" value="P:protein processing"/>
    <property type="evidence" value="ECO:0007669"/>
    <property type="project" value="TreeGrafter"/>
</dbReference>
<sequence length="253" mass="28916">MNVTLGHFYWNVLNSYLFGRNEAFRRFRQQGNNGLWVAYGDATVVNAFSSPSKNLIDLPAGILEGVFYATNRPQYLNYGGIGSVIGHEIIHAFDDKGRQYDWNGNLANWWTQKPDQEFRKRTECIISQYGNYTVPELGLTLNGINTLGENIADNGGFKVAYRAYVKWSKENGEEKLLPGLEHLNPRQMFWISAANTMCSKYRKEGLKYAILTDSHSPKGFRIRGAFQNAPEFARDFKCSLGTPYNPRNRCTLW</sequence>
<protein>
    <recommendedName>
        <fullName evidence="1">Peptidase M13 C-terminal domain-containing protein</fullName>
    </recommendedName>
</protein>
<evidence type="ECO:0000313" key="3">
    <source>
        <dbReference type="Proteomes" id="UP000677054"/>
    </source>
</evidence>
<dbReference type="InterPro" id="IPR024079">
    <property type="entry name" value="MetalloPept_cat_dom_sf"/>
</dbReference>
<dbReference type="GO" id="GO:0005886">
    <property type="term" value="C:plasma membrane"/>
    <property type="evidence" value="ECO:0007669"/>
    <property type="project" value="TreeGrafter"/>
</dbReference>
<dbReference type="AlphaFoldDB" id="A0A7R8X8W8"/>
<keyword evidence="3" id="KW-1185">Reference proteome</keyword>
<dbReference type="CDD" id="cd08662">
    <property type="entry name" value="M13"/>
    <property type="match status" value="1"/>
</dbReference>
<dbReference type="OrthoDB" id="6475849at2759"/>
<dbReference type="PANTHER" id="PTHR11733">
    <property type="entry name" value="ZINC METALLOPROTEASE FAMILY M13 NEPRILYSIN-RELATED"/>
    <property type="match status" value="1"/>
</dbReference>
<dbReference type="Gene3D" id="1.10.1380.10">
    <property type="entry name" value="Neutral endopeptidase , domain2"/>
    <property type="match status" value="1"/>
</dbReference>
<dbReference type="Pfam" id="PF01431">
    <property type="entry name" value="Peptidase_M13"/>
    <property type="match status" value="1"/>
</dbReference>
<dbReference type="Gene3D" id="3.40.390.10">
    <property type="entry name" value="Collagenase (Catalytic Domain)"/>
    <property type="match status" value="1"/>
</dbReference>
<dbReference type="PROSITE" id="PS51885">
    <property type="entry name" value="NEPRILYSIN"/>
    <property type="match status" value="1"/>
</dbReference>
<evidence type="ECO:0000259" key="1">
    <source>
        <dbReference type="Pfam" id="PF01431"/>
    </source>
</evidence>
<dbReference type="SUPFAM" id="SSF55486">
    <property type="entry name" value="Metalloproteases ('zincins'), catalytic domain"/>
    <property type="match status" value="1"/>
</dbReference>
<gene>
    <name evidence="2" type="ORF">DSTB1V02_LOCUS5839</name>
</gene>
<name>A0A7R8X8W8_9CRUS</name>
<organism evidence="2">
    <name type="scientific">Darwinula stevensoni</name>
    <dbReference type="NCBI Taxonomy" id="69355"/>
    <lineage>
        <taxon>Eukaryota</taxon>
        <taxon>Metazoa</taxon>
        <taxon>Ecdysozoa</taxon>
        <taxon>Arthropoda</taxon>
        <taxon>Crustacea</taxon>
        <taxon>Oligostraca</taxon>
        <taxon>Ostracoda</taxon>
        <taxon>Podocopa</taxon>
        <taxon>Podocopida</taxon>
        <taxon>Darwinulocopina</taxon>
        <taxon>Darwinuloidea</taxon>
        <taxon>Darwinulidae</taxon>
        <taxon>Darwinula</taxon>
    </lineage>
</organism>
<reference evidence="2" key="1">
    <citation type="submission" date="2020-11" db="EMBL/GenBank/DDBJ databases">
        <authorList>
            <person name="Tran Van P."/>
        </authorList>
    </citation>
    <scope>NUCLEOTIDE SEQUENCE</scope>
</reference>
<dbReference type="GO" id="GO:0004222">
    <property type="term" value="F:metalloendopeptidase activity"/>
    <property type="evidence" value="ECO:0007669"/>
    <property type="project" value="InterPro"/>
</dbReference>
<dbReference type="PRINTS" id="PR00786">
    <property type="entry name" value="NEPRILYSIN"/>
</dbReference>
<dbReference type="Proteomes" id="UP000677054">
    <property type="component" value="Unassembled WGS sequence"/>
</dbReference>
<dbReference type="InterPro" id="IPR018497">
    <property type="entry name" value="Peptidase_M13_C"/>
</dbReference>
<evidence type="ECO:0000313" key="2">
    <source>
        <dbReference type="EMBL" id="CAD7245973.1"/>
    </source>
</evidence>
<feature type="domain" description="Peptidase M13 C-terminal" evidence="1">
    <location>
        <begin position="46"/>
        <end position="251"/>
    </location>
</feature>
<dbReference type="PANTHER" id="PTHR11733:SF224">
    <property type="entry name" value="NEPRILYSIN-2"/>
    <property type="match status" value="1"/>
</dbReference>
<dbReference type="InterPro" id="IPR042089">
    <property type="entry name" value="Peptidase_M13_dom_2"/>
</dbReference>
<accession>A0A7R8X8W8</accession>
<dbReference type="EMBL" id="LR900522">
    <property type="protein sequence ID" value="CAD7245973.1"/>
    <property type="molecule type" value="Genomic_DNA"/>
</dbReference>